<comment type="caution">
    <text evidence="6">The sequence shown here is derived from an EMBL/GenBank/DDBJ whole genome shotgun (WGS) entry which is preliminary data.</text>
</comment>
<keyword evidence="3" id="KW-0862">Zinc</keyword>
<evidence type="ECO:0000259" key="5">
    <source>
        <dbReference type="PROSITE" id="PS50865"/>
    </source>
</evidence>
<evidence type="ECO:0000313" key="6">
    <source>
        <dbReference type="EMBL" id="KAJ4496698.1"/>
    </source>
</evidence>
<name>A0ABQ8VJX3_9AGAR</name>
<dbReference type="InterPro" id="IPR024119">
    <property type="entry name" value="TF_DEAF-1"/>
</dbReference>
<reference evidence="6" key="1">
    <citation type="submission" date="2022-08" db="EMBL/GenBank/DDBJ databases">
        <title>A Global Phylogenomic Analysis of the Shiitake Genus Lentinula.</title>
        <authorList>
            <consortium name="DOE Joint Genome Institute"/>
            <person name="Sierra-Patev S."/>
            <person name="Min B."/>
            <person name="Naranjo-Ortiz M."/>
            <person name="Looney B."/>
            <person name="Konkel Z."/>
            <person name="Slot J.C."/>
            <person name="Sakamoto Y."/>
            <person name="Steenwyk J.L."/>
            <person name="Rokas A."/>
            <person name="Carro J."/>
            <person name="Camarero S."/>
            <person name="Ferreira P."/>
            <person name="Molpeceres G."/>
            <person name="Ruiz-Duenas F.J."/>
            <person name="Serrano A."/>
            <person name="Henrissat B."/>
            <person name="Drula E."/>
            <person name="Hughes K.W."/>
            <person name="Mata J.L."/>
            <person name="Ishikawa N.K."/>
            <person name="Vargas-Isla R."/>
            <person name="Ushijima S."/>
            <person name="Smith C.A."/>
            <person name="Ahrendt S."/>
            <person name="Andreopoulos W."/>
            <person name="He G."/>
            <person name="Labutti K."/>
            <person name="Lipzen A."/>
            <person name="Ng V."/>
            <person name="Riley R."/>
            <person name="Sandor L."/>
            <person name="Barry K."/>
            <person name="Martinez A.T."/>
            <person name="Xiao Y."/>
            <person name="Gibbons J.G."/>
            <person name="Terashima K."/>
            <person name="Grigoriev I.V."/>
            <person name="Hibbett D.S."/>
        </authorList>
    </citation>
    <scope>NUCLEOTIDE SEQUENCE</scope>
    <source>
        <strain evidence="6">RHP3577 ss4</strain>
    </source>
</reference>
<dbReference type="EMBL" id="JANVFT010000026">
    <property type="protein sequence ID" value="KAJ4496698.1"/>
    <property type="molecule type" value="Genomic_DNA"/>
</dbReference>
<keyword evidence="1" id="KW-0479">Metal-binding</keyword>
<dbReference type="PROSITE" id="PS50865">
    <property type="entry name" value="ZF_MYND_2"/>
    <property type="match status" value="1"/>
</dbReference>
<keyword evidence="2 4" id="KW-0863">Zinc-finger</keyword>
<dbReference type="InterPro" id="IPR002893">
    <property type="entry name" value="Znf_MYND"/>
</dbReference>
<gene>
    <name evidence="6" type="ORF">C8R41DRAFT_918270</name>
</gene>
<dbReference type="Pfam" id="PF01753">
    <property type="entry name" value="zf-MYND"/>
    <property type="match status" value="1"/>
</dbReference>
<dbReference type="PANTHER" id="PTHR10237">
    <property type="entry name" value="DEFORMED EPIDERMAL AUTOREGULATORY FACTOR 1 HOMOLOG SUPPRESSIN"/>
    <property type="match status" value="1"/>
</dbReference>
<feature type="domain" description="MYND-type" evidence="5">
    <location>
        <begin position="422"/>
        <end position="458"/>
    </location>
</feature>
<evidence type="ECO:0000256" key="2">
    <source>
        <dbReference type="ARBA" id="ARBA00022771"/>
    </source>
</evidence>
<evidence type="ECO:0000256" key="4">
    <source>
        <dbReference type="PROSITE-ProRule" id="PRU00134"/>
    </source>
</evidence>
<evidence type="ECO:0000256" key="1">
    <source>
        <dbReference type="ARBA" id="ARBA00022723"/>
    </source>
</evidence>
<dbReference type="PANTHER" id="PTHR10237:SF14">
    <property type="entry name" value="MYND-TYPE DOMAIN-CONTAINING PROTEIN"/>
    <property type="match status" value="1"/>
</dbReference>
<dbReference type="SUPFAM" id="SSF144232">
    <property type="entry name" value="HIT/MYND zinc finger-like"/>
    <property type="match status" value="1"/>
</dbReference>
<accession>A0ABQ8VJX3</accession>
<evidence type="ECO:0000313" key="7">
    <source>
        <dbReference type="Proteomes" id="UP001150217"/>
    </source>
</evidence>
<organism evidence="6 7">
    <name type="scientific">Lentinula lateritia</name>
    <dbReference type="NCBI Taxonomy" id="40482"/>
    <lineage>
        <taxon>Eukaryota</taxon>
        <taxon>Fungi</taxon>
        <taxon>Dikarya</taxon>
        <taxon>Basidiomycota</taxon>
        <taxon>Agaricomycotina</taxon>
        <taxon>Agaricomycetes</taxon>
        <taxon>Agaricomycetidae</taxon>
        <taxon>Agaricales</taxon>
        <taxon>Marasmiineae</taxon>
        <taxon>Omphalotaceae</taxon>
        <taxon>Lentinula</taxon>
    </lineage>
</organism>
<evidence type="ECO:0000256" key="3">
    <source>
        <dbReference type="ARBA" id="ARBA00022833"/>
    </source>
</evidence>
<sequence>MSYEQLLLEVVQYIEYRQPNATLSNADHVLVTLFDFIPGSFRRGATFRRAANKLYRKTMDEPLAIINSFAFCGAHGCEYCHECYADHRLTNNHQIMDQLCAAFPALTEDHFLDRQPISYVFDKAVARTSGKEPEYECKEHHILDCSTCFDWAALAVEDMKRQAQSKNTKVIAVDITRKEKLQYLYSMGVNLPLTTRLLDDAIEKKFRSAIDASQSFATLIAKLPFDPSTLPLWSNKTSKTTLLKTVSRGNFEEAFANIRARREGKEITWPLFENTFMDARQTIMGLADGIDKGVKTVLIQDKDTKYAICLRVVEVRMLNEETPVMVVLCRRGTRDAPALETIRWAQESISNKKLSLLKVKATPEEQKLLLTVLNMNARRLPPAYSVKRNSSGSEATFALSFLLPLGPINQKDIGKLTHHTGCVVCGKKTVSKCSRCLSIEYCGVECQRIHWKEHKPTCNSLRGGDWVQFTFSVQPPEMRLAAARGEKISMMTWNNMSRATRDNMKIDPCDDEPALPPNMHSQNPFLIKMQRGLVGFMPPIMIYDRTRSIQVYLCHDVDLEGHEKTMAQMHTGQKGQKIYRWAKRTGDDKLSVCLNKAPPQDPQW</sequence>
<keyword evidence="7" id="KW-1185">Reference proteome</keyword>
<protein>
    <recommendedName>
        <fullName evidence="5">MYND-type domain-containing protein</fullName>
    </recommendedName>
</protein>
<dbReference type="Gene3D" id="6.10.140.2220">
    <property type="match status" value="1"/>
</dbReference>
<proteinExistence type="predicted"/>
<dbReference type="Proteomes" id="UP001150217">
    <property type="component" value="Unassembled WGS sequence"/>
</dbReference>